<dbReference type="InterPro" id="IPR028969">
    <property type="entry name" value="Imm52"/>
</dbReference>
<reference evidence="2" key="1">
    <citation type="journal article" date="2014" name="Int. J. Syst. Evol. Microbiol.">
        <title>Complete genome sequence of Corynebacterium casei LMG S-19264T (=DSM 44701T), isolated from a smear-ripened cheese.</title>
        <authorList>
            <consortium name="US DOE Joint Genome Institute (JGI-PGF)"/>
            <person name="Walter F."/>
            <person name="Albersmeier A."/>
            <person name="Kalinowski J."/>
            <person name="Ruckert C."/>
        </authorList>
    </citation>
    <scope>NUCLEOTIDE SEQUENCE</scope>
    <source>
        <strain evidence="2">CGMCC 1.15725</strain>
    </source>
</reference>
<comment type="caution">
    <text evidence="2">The sequence shown here is derived from an EMBL/GenBank/DDBJ whole genome shotgun (WGS) entry which is preliminary data.</text>
</comment>
<reference evidence="2" key="2">
    <citation type="submission" date="2020-09" db="EMBL/GenBank/DDBJ databases">
        <authorList>
            <person name="Sun Q."/>
            <person name="Zhou Y."/>
        </authorList>
    </citation>
    <scope>NUCLEOTIDE SEQUENCE</scope>
    <source>
        <strain evidence="2">CGMCC 1.15725</strain>
    </source>
</reference>
<evidence type="ECO:0000313" key="2">
    <source>
        <dbReference type="EMBL" id="GGF36236.1"/>
    </source>
</evidence>
<dbReference type="RefSeq" id="WP_189050594.1">
    <property type="nucleotide sequence ID" value="NZ_BMJQ01000014.1"/>
</dbReference>
<dbReference type="Proteomes" id="UP000646365">
    <property type="component" value="Unassembled WGS sequence"/>
</dbReference>
<dbReference type="Pfam" id="PF15579">
    <property type="entry name" value="Imm52"/>
    <property type="match status" value="1"/>
</dbReference>
<evidence type="ECO:0000313" key="3">
    <source>
        <dbReference type="Proteomes" id="UP000646365"/>
    </source>
</evidence>
<dbReference type="AlphaFoldDB" id="A0A8J3E5L7"/>
<dbReference type="EMBL" id="BMJQ01000014">
    <property type="protein sequence ID" value="GGF36236.1"/>
    <property type="molecule type" value="Genomic_DNA"/>
</dbReference>
<proteinExistence type="predicted"/>
<evidence type="ECO:0000259" key="1">
    <source>
        <dbReference type="Pfam" id="PF15579"/>
    </source>
</evidence>
<keyword evidence="3" id="KW-1185">Reference proteome</keyword>
<gene>
    <name evidence="2" type="ORF">GCM10011611_48320</name>
</gene>
<organism evidence="2 3">
    <name type="scientific">Aliidongia dinghuensis</name>
    <dbReference type="NCBI Taxonomy" id="1867774"/>
    <lineage>
        <taxon>Bacteria</taxon>
        <taxon>Pseudomonadati</taxon>
        <taxon>Pseudomonadota</taxon>
        <taxon>Alphaproteobacteria</taxon>
        <taxon>Rhodospirillales</taxon>
        <taxon>Dongiaceae</taxon>
        <taxon>Aliidongia</taxon>
    </lineage>
</organism>
<feature type="domain" description="Immunity protein 52" evidence="1">
    <location>
        <begin position="7"/>
        <end position="232"/>
    </location>
</feature>
<protein>
    <recommendedName>
        <fullName evidence="1">Immunity protein 52 domain-containing protein</fullName>
    </recommendedName>
</protein>
<name>A0A8J3E5L7_9PROT</name>
<accession>A0A8J3E5L7</accession>
<sequence length="248" mass="27119">MTTKNFTARCSWGARADDPAKLAEYLRRNAEAFSALGPMLRSWWVADSLYEYDFVPLVHARHSLAAIVEHGVQCDDENEPEPLGGYRCTLANSPKASPTSVGLAMHGGVPKGERFFGNGCVLTTAYGVVPDPALIAYPLFKSMMMAMVKTWGASCATAFSNELSARWQRAKRDNEPVFDPSWMTYLSAPMLALVDPPEGVLCEPTPDGGLLMIAAEETFDANNPEHMAAAWAICDAVAPITMSEFFQW</sequence>